<dbReference type="PANTHER" id="PTHR43281">
    <property type="entry name" value="FARNESYL DIPHOSPHATE SYNTHASE"/>
    <property type="match status" value="1"/>
</dbReference>
<dbReference type="PANTHER" id="PTHR43281:SF1">
    <property type="entry name" value="FARNESYL DIPHOSPHATE SYNTHASE"/>
    <property type="match status" value="1"/>
</dbReference>
<dbReference type="RefSeq" id="WP_345671440.1">
    <property type="nucleotide sequence ID" value="NZ_BAABKC010000112.1"/>
</dbReference>
<evidence type="ECO:0000256" key="7">
    <source>
        <dbReference type="RuleBase" id="RU004466"/>
    </source>
</evidence>
<organism evidence="8 9">
    <name type="scientific">Streptomyces similanensis</name>
    <dbReference type="NCBI Taxonomy" id="1274988"/>
    <lineage>
        <taxon>Bacteria</taxon>
        <taxon>Bacillati</taxon>
        <taxon>Actinomycetota</taxon>
        <taxon>Actinomycetes</taxon>
        <taxon>Kitasatosporales</taxon>
        <taxon>Streptomycetaceae</taxon>
        <taxon>Streptomyces</taxon>
    </lineage>
</organism>
<reference evidence="9" key="1">
    <citation type="journal article" date="2019" name="Int. J. Syst. Evol. Microbiol.">
        <title>The Global Catalogue of Microorganisms (GCM) 10K type strain sequencing project: providing services to taxonomists for standard genome sequencing and annotation.</title>
        <authorList>
            <consortium name="The Broad Institute Genomics Platform"/>
            <consortium name="The Broad Institute Genome Sequencing Center for Infectious Disease"/>
            <person name="Wu L."/>
            <person name="Ma J."/>
        </authorList>
    </citation>
    <scope>NUCLEOTIDE SEQUENCE [LARGE SCALE GENOMIC DNA]</scope>
    <source>
        <strain evidence="9">JCM 18410</strain>
    </source>
</reference>
<dbReference type="InterPro" id="IPR000092">
    <property type="entry name" value="Polyprenyl_synt"/>
</dbReference>
<dbReference type="EMBL" id="BAABKC010000112">
    <property type="protein sequence ID" value="GAA5074758.1"/>
    <property type="molecule type" value="Genomic_DNA"/>
</dbReference>
<dbReference type="PROSITE" id="PS00723">
    <property type="entry name" value="POLYPRENYL_SYNTHASE_1"/>
    <property type="match status" value="1"/>
</dbReference>
<name>A0ABP9LET2_9ACTN</name>
<evidence type="ECO:0000256" key="4">
    <source>
        <dbReference type="ARBA" id="ARBA00022723"/>
    </source>
</evidence>
<keyword evidence="5" id="KW-0460">Magnesium</keyword>
<protein>
    <submittedName>
        <fullName evidence="8">Polyprenyl synthetase family protein</fullName>
    </submittedName>
</protein>
<evidence type="ECO:0000313" key="9">
    <source>
        <dbReference type="Proteomes" id="UP001500124"/>
    </source>
</evidence>
<keyword evidence="6" id="KW-0414">Isoprene biosynthesis</keyword>
<proteinExistence type="inferred from homology"/>
<evidence type="ECO:0000256" key="1">
    <source>
        <dbReference type="ARBA" id="ARBA00001946"/>
    </source>
</evidence>
<keyword evidence="3 7" id="KW-0808">Transferase</keyword>
<comment type="cofactor">
    <cofactor evidence="1">
        <name>Mg(2+)</name>
        <dbReference type="ChEBI" id="CHEBI:18420"/>
    </cofactor>
</comment>
<sequence length="358" mass="38431">MPAETETGVRDRLTAHRDRFDARFADYFDTVAHQLSPLGSFAPEALALVRDMSLRGGKRLRVALLYEAARLVTSEAVAGLEEAALSVELLQTHGLIHDDIVDDSPVRRGAPSVYYAYRERFADRPQTALGLAVLAGDLAAFLSVRVLLTAPVPGELRQAMAAVQATVGADTVVGQFLDLERDFGPLPDRALLDLVSEYKSARYSVLAPLRLGLLAAGADPAAHEGELARYATLVGIGGQMCDDYLDLFGDADATGRAAGSDLRAGRRSYAVCAVLAAATGPERELVESALADPGCPAGTVEQVRGLAGRHGVDARMRADIRRTAEEAAAIAAGWRPRWRAEAVDFFERLPLWAARRAR</sequence>
<dbReference type="SUPFAM" id="SSF48576">
    <property type="entry name" value="Terpenoid synthases"/>
    <property type="match status" value="1"/>
</dbReference>
<evidence type="ECO:0000256" key="6">
    <source>
        <dbReference type="ARBA" id="ARBA00023229"/>
    </source>
</evidence>
<gene>
    <name evidence="8" type="ORF">GCM10023336_63130</name>
</gene>
<comment type="similarity">
    <text evidence="2 7">Belongs to the FPP/GGPP synthase family.</text>
</comment>
<dbReference type="Pfam" id="PF00348">
    <property type="entry name" value="polyprenyl_synt"/>
    <property type="match status" value="1"/>
</dbReference>
<keyword evidence="4" id="KW-0479">Metal-binding</keyword>
<evidence type="ECO:0000313" key="8">
    <source>
        <dbReference type="EMBL" id="GAA5074758.1"/>
    </source>
</evidence>
<dbReference type="SFLD" id="SFLDS00005">
    <property type="entry name" value="Isoprenoid_Synthase_Type_I"/>
    <property type="match status" value="1"/>
</dbReference>
<dbReference type="Gene3D" id="1.10.600.10">
    <property type="entry name" value="Farnesyl Diphosphate Synthase"/>
    <property type="match status" value="1"/>
</dbReference>
<accession>A0ABP9LET2</accession>
<dbReference type="Proteomes" id="UP001500124">
    <property type="component" value="Unassembled WGS sequence"/>
</dbReference>
<dbReference type="InterPro" id="IPR008949">
    <property type="entry name" value="Isoprenoid_synthase_dom_sf"/>
</dbReference>
<comment type="caution">
    <text evidence="8">The sequence shown here is derived from an EMBL/GenBank/DDBJ whole genome shotgun (WGS) entry which is preliminary data.</text>
</comment>
<evidence type="ECO:0000256" key="5">
    <source>
        <dbReference type="ARBA" id="ARBA00022842"/>
    </source>
</evidence>
<keyword evidence="9" id="KW-1185">Reference proteome</keyword>
<evidence type="ECO:0000256" key="3">
    <source>
        <dbReference type="ARBA" id="ARBA00022679"/>
    </source>
</evidence>
<evidence type="ECO:0000256" key="2">
    <source>
        <dbReference type="ARBA" id="ARBA00006706"/>
    </source>
</evidence>
<dbReference type="InterPro" id="IPR033749">
    <property type="entry name" value="Polyprenyl_synt_CS"/>
</dbReference>